<proteinExistence type="predicted"/>
<gene>
    <name evidence="2" type="ORF">PanWU01x14_150360</name>
</gene>
<comment type="caution">
    <text evidence="2">The sequence shown here is derived from an EMBL/GenBank/DDBJ whole genome shotgun (WGS) entry which is preliminary data.</text>
</comment>
<evidence type="ECO:0000256" key="1">
    <source>
        <dbReference type="SAM" id="MobiDB-lite"/>
    </source>
</evidence>
<reference evidence="3" key="1">
    <citation type="submission" date="2016-06" db="EMBL/GenBank/DDBJ databases">
        <title>Parallel loss of symbiosis genes in relatives of nitrogen-fixing non-legume Parasponia.</title>
        <authorList>
            <person name="Van Velzen R."/>
            <person name="Holmer R."/>
            <person name="Bu F."/>
            <person name="Rutten L."/>
            <person name="Van Zeijl A."/>
            <person name="Liu W."/>
            <person name="Santuari L."/>
            <person name="Cao Q."/>
            <person name="Sharma T."/>
            <person name="Shen D."/>
            <person name="Roswanjaya Y."/>
            <person name="Wardhani T."/>
            <person name="Kalhor M.S."/>
            <person name="Jansen J."/>
            <person name="Van den Hoogen J."/>
            <person name="Gungor B."/>
            <person name="Hartog M."/>
            <person name="Hontelez J."/>
            <person name="Verver J."/>
            <person name="Yang W.-C."/>
            <person name="Schijlen E."/>
            <person name="Repin R."/>
            <person name="Schilthuizen M."/>
            <person name="Schranz E."/>
            <person name="Heidstra R."/>
            <person name="Miyata K."/>
            <person name="Fedorova E."/>
            <person name="Kohlen W."/>
            <person name="Bisseling T."/>
            <person name="Smit S."/>
            <person name="Geurts R."/>
        </authorList>
    </citation>
    <scope>NUCLEOTIDE SEQUENCE [LARGE SCALE GENOMIC DNA]</scope>
    <source>
        <strain evidence="3">cv. WU1-14</strain>
    </source>
</reference>
<keyword evidence="3" id="KW-1185">Reference proteome</keyword>
<evidence type="ECO:0000313" key="3">
    <source>
        <dbReference type="Proteomes" id="UP000237105"/>
    </source>
</evidence>
<name>A0A2P5CI69_PARAD</name>
<feature type="non-terminal residue" evidence="2">
    <location>
        <position position="61"/>
    </location>
</feature>
<evidence type="ECO:0000313" key="2">
    <source>
        <dbReference type="EMBL" id="PON60739.1"/>
    </source>
</evidence>
<dbReference type="EMBL" id="JXTB01000127">
    <property type="protein sequence ID" value="PON60739.1"/>
    <property type="molecule type" value="Genomic_DNA"/>
</dbReference>
<accession>A0A2P5CI69</accession>
<feature type="region of interest" description="Disordered" evidence="1">
    <location>
        <begin position="31"/>
        <end position="61"/>
    </location>
</feature>
<sequence length="61" mass="6570">MVILSSKPSGVPGKQRAEGSLCFGSWCTHQTSGERKQRRLKASHYTGSDRPSGFSSLSNDA</sequence>
<protein>
    <submittedName>
        <fullName evidence="2">Uncharacterized protein</fullName>
    </submittedName>
</protein>
<dbReference type="AlphaFoldDB" id="A0A2P5CI69"/>
<dbReference type="Proteomes" id="UP000237105">
    <property type="component" value="Unassembled WGS sequence"/>
</dbReference>
<organism evidence="2 3">
    <name type="scientific">Parasponia andersonii</name>
    <name type="common">Sponia andersonii</name>
    <dbReference type="NCBI Taxonomy" id="3476"/>
    <lineage>
        <taxon>Eukaryota</taxon>
        <taxon>Viridiplantae</taxon>
        <taxon>Streptophyta</taxon>
        <taxon>Embryophyta</taxon>
        <taxon>Tracheophyta</taxon>
        <taxon>Spermatophyta</taxon>
        <taxon>Magnoliopsida</taxon>
        <taxon>eudicotyledons</taxon>
        <taxon>Gunneridae</taxon>
        <taxon>Pentapetalae</taxon>
        <taxon>rosids</taxon>
        <taxon>fabids</taxon>
        <taxon>Rosales</taxon>
        <taxon>Cannabaceae</taxon>
        <taxon>Parasponia</taxon>
    </lineage>
</organism>